<accession>A0A834W3C3</accession>
<sequence>MARVLNCVMTCEGNQNHVYAGNELVGYFIHSPPWRRLLYLEIDCWGGFTGEHCNYDISFQSIPIGRELVPHPAGPGHLSLEPFGYPHDPEGFQVLIWNVLDISLEFNRSLVQGIIDSINPDVVILMETRTRDLESFVPYDHSFHFGTNILHRSM</sequence>
<evidence type="ECO:0000313" key="1">
    <source>
        <dbReference type="EMBL" id="KAF7807967.1"/>
    </source>
</evidence>
<keyword evidence="2" id="KW-1185">Reference proteome</keyword>
<evidence type="ECO:0000313" key="2">
    <source>
        <dbReference type="Proteomes" id="UP000634136"/>
    </source>
</evidence>
<dbReference type="AlphaFoldDB" id="A0A834W3C3"/>
<name>A0A834W3C3_9FABA</name>
<comment type="caution">
    <text evidence="1">The sequence shown here is derived from an EMBL/GenBank/DDBJ whole genome shotgun (WGS) entry which is preliminary data.</text>
</comment>
<proteinExistence type="predicted"/>
<reference evidence="1" key="1">
    <citation type="submission" date="2020-09" db="EMBL/GenBank/DDBJ databases">
        <title>Genome-Enabled Discovery of Anthraquinone Biosynthesis in Senna tora.</title>
        <authorList>
            <person name="Kang S.-H."/>
            <person name="Pandey R.P."/>
            <person name="Lee C.-M."/>
            <person name="Sim J.-S."/>
            <person name="Jeong J.-T."/>
            <person name="Choi B.-S."/>
            <person name="Jung M."/>
            <person name="Ginzburg D."/>
            <person name="Zhao K."/>
            <person name="Won S.Y."/>
            <person name="Oh T.-J."/>
            <person name="Yu Y."/>
            <person name="Kim N.-H."/>
            <person name="Lee O.R."/>
            <person name="Lee T.-H."/>
            <person name="Bashyal P."/>
            <person name="Kim T.-S."/>
            <person name="Lee W.-H."/>
            <person name="Kawkins C."/>
            <person name="Kim C.-K."/>
            <person name="Kim J.S."/>
            <person name="Ahn B.O."/>
            <person name="Rhee S.Y."/>
            <person name="Sohng J.K."/>
        </authorList>
    </citation>
    <scope>NUCLEOTIDE SEQUENCE</scope>
    <source>
        <tissue evidence="1">Leaf</tissue>
    </source>
</reference>
<gene>
    <name evidence="1" type="ORF">G2W53_040128</name>
</gene>
<dbReference type="InterPro" id="IPR036691">
    <property type="entry name" value="Endo/exonu/phosph_ase_sf"/>
</dbReference>
<dbReference type="EMBL" id="JAAIUW010000012">
    <property type="protein sequence ID" value="KAF7807967.1"/>
    <property type="molecule type" value="Genomic_DNA"/>
</dbReference>
<dbReference type="SUPFAM" id="SSF56219">
    <property type="entry name" value="DNase I-like"/>
    <property type="match status" value="1"/>
</dbReference>
<dbReference type="Proteomes" id="UP000634136">
    <property type="component" value="Unassembled WGS sequence"/>
</dbReference>
<organism evidence="1 2">
    <name type="scientific">Senna tora</name>
    <dbReference type="NCBI Taxonomy" id="362788"/>
    <lineage>
        <taxon>Eukaryota</taxon>
        <taxon>Viridiplantae</taxon>
        <taxon>Streptophyta</taxon>
        <taxon>Embryophyta</taxon>
        <taxon>Tracheophyta</taxon>
        <taxon>Spermatophyta</taxon>
        <taxon>Magnoliopsida</taxon>
        <taxon>eudicotyledons</taxon>
        <taxon>Gunneridae</taxon>
        <taxon>Pentapetalae</taxon>
        <taxon>rosids</taxon>
        <taxon>fabids</taxon>
        <taxon>Fabales</taxon>
        <taxon>Fabaceae</taxon>
        <taxon>Caesalpinioideae</taxon>
        <taxon>Cassia clade</taxon>
        <taxon>Senna</taxon>
    </lineage>
</organism>
<evidence type="ECO:0008006" key="3">
    <source>
        <dbReference type="Google" id="ProtNLM"/>
    </source>
</evidence>
<protein>
    <recommendedName>
        <fullName evidence="3">Endonuclease/exonuclease/phosphatase domain-containing protein</fullName>
    </recommendedName>
</protein>